<gene>
    <name evidence="9" type="primary">trpF</name>
    <name evidence="11" type="ORF">SAMN02745702_00491</name>
</gene>
<keyword evidence="7 9" id="KW-0057">Aromatic amino acid biosynthesis</keyword>
<evidence type="ECO:0000256" key="4">
    <source>
        <dbReference type="ARBA" id="ARBA00022272"/>
    </source>
</evidence>
<evidence type="ECO:0000313" key="12">
    <source>
        <dbReference type="Proteomes" id="UP000189733"/>
    </source>
</evidence>
<keyword evidence="12" id="KW-1185">Reference proteome</keyword>
<dbReference type="InterPro" id="IPR044643">
    <property type="entry name" value="TrpF_fam"/>
</dbReference>
<dbReference type="Proteomes" id="UP000189733">
    <property type="component" value="Unassembled WGS sequence"/>
</dbReference>
<dbReference type="InterPro" id="IPR013785">
    <property type="entry name" value="Aldolase_TIM"/>
</dbReference>
<dbReference type="InterPro" id="IPR001240">
    <property type="entry name" value="PRAI_dom"/>
</dbReference>
<evidence type="ECO:0000256" key="7">
    <source>
        <dbReference type="ARBA" id="ARBA00023141"/>
    </source>
</evidence>
<evidence type="ECO:0000256" key="9">
    <source>
        <dbReference type="HAMAP-Rule" id="MF_00135"/>
    </source>
</evidence>
<dbReference type="UniPathway" id="UPA00035">
    <property type="reaction ID" value="UER00042"/>
</dbReference>
<proteinExistence type="inferred from homology"/>
<dbReference type="PANTHER" id="PTHR42894">
    <property type="entry name" value="N-(5'-PHOSPHORIBOSYL)ANTHRANILATE ISOMERASE"/>
    <property type="match status" value="1"/>
</dbReference>
<evidence type="ECO:0000256" key="8">
    <source>
        <dbReference type="ARBA" id="ARBA00023235"/>
    </source>
</evidence>
<dbReference type="GO" id="GO:0004640">
    <property type="term" value="F:phosphoribosylanthranilate isomerase activity"/>
    <property type="evidence" value="ECO:0007669"/>
    <property type="project" value="UniProtKB-UniRule"/>
</dbReference>
<dbReference type="Pfam" id="PF00697">
    <property type="entry name" value="PRAI"/>
    <property type="match status" value="1"/>
</dbReference>
<dbReference type="SUPFAM" id="SSF51366">
    <property type="entry name" value="Ribulose-phoshate binding barrel"/>
    <property type="match status" value="1"/>
</dbReference>
<evidence type="ECO:0000256" key="3">
    <source>
        <dbReference type="ARBA" id="ARBA00012572"/>
    </source>
</evidence>
<evidence type="ECO:0000256" key="1">
    <source>
        <dbReference type="ARBA" id="ARBA00001164"/>
    </source>
</evidence>
<reference evidence="11 12" key="1">
    <citation type="submission" date="2017-02" db="EMBL/GenBank/DDBJ databases">
        <authorList>
            <person name="Peterson S.W."/>
        </authorList>
    </citation>
    <scope>NUCLEOTIDE SEQUENCE [LARGE SCALE GENOMIC DNA]</scope>
    <source>
        <strain evidence="11 12">DSM 18034</strain>
    </source>
</reference>
<keyword evidence="6 9" id="KW-0822">Tryptophan biosynthesis</keyword>
<feature type="domain" description="N-(5'phosphoribosyl) anthranilate isomerase (PRAI)" evidence="10">
    <location>
        <begin position="25"/>
        <end position="206"/>
    </location>
</feature>
<protein>
    <recommendedName>
        <fullName evidence="4 9">N-(5'-phosphoribosyl)anthranilate isomerase</fullName>
        <shortName evidence="9">PRAI</shortName>
        <ecNumber evidence="3 9">5.3.1.24</ecNumber>
    </recommendedName>
</protein>
<evidence type="ECO:0000256" key="6">
    <source>
        <dbReference type="ARBA" id="ARBA00022822"/>
    </source>
</evidence>
<comment type="pathway">
    <text evidence="2 9">Amino-acid biosynthesis; L-tryptophan biosynthesis; L-tryptophan from chorismate: step 3/5.</text>
</comment>
<dbReference type="PANTHER" id="PTHR42894:SF1">
    <property type="entry name" value="N-(5'-PHOSPHORIBOSYL)ANTHRANILATE ISOMERASE"/>
    <property type="match status" value="1"/>
</dbReference>
<evidence type="ECO:0000313" key="11">
    <source>
        <dbReference type="EMBL" id="SKA65190.1"/>
    </source>
</evidence>
<accession>A0A1T4VJP6</accession>
<sequence>MDEAQLLADCGVESLGFPLRLAVHAEDVSESTAKKIIAAFHDTIPSVLITYLTDADEILSFCEELGTSMLQLHAEVPGKLLAELKARRPELYIIKSIIMPAQASEEATSQLKKLLKEYAPYADAFLTDSYDPTTGATGATGKTHDWRLDRQLVELSPCPVILAGGLNPDNVHDAILQVHPAGVDAHTGVEGPDGRKDERLLRKFVSETRKAFSALG</sequence>
<evidence type="ECO:0000259" key="10">
    <source>
        <dbReference type="Pfam" id="PF00697"/>
    </source>
</evidence>
<dbReference type="EMBL" id="FUYA01000001">
    <property type="protein sequence ID" value="SKA65190.1"/>
    <property type="molecule type" value="Genomic_DNA"/>
</dbReference>
<dbReference type="EC" id="5.3.1.24" evidence="3 9"/>
<dbReference type="AlphaFoldDB" id="A0A1T4VJP6"/>
<dbReference type="STRING" id="1121442.SAMN02745702_00491"/>
<dbReference type="InterPro" id="IPR011060">
    <property type="entry name" value="RibuloseP-bd_barrel"/>
</dbReference>
<comment type="catalytic activity">
    <reaction evidence="1 9">
        <text>N-(5-phospho-beta-D-ribosyl)anthranilate = 1-(2-carboxyphenylamino)-1-deoxy-D-ribulose 5-phosphate</text>
        <dbReference type="Rhea" id="RHEA:21540"/>
        <dbReference type="ChEBI" id="CHEBI:18277"/>
        <dbReference type="ChEBI" id="CHEBI:58613"/>
        <dbReference type="EC" id="5.3.1.24"/>
    </reaction>
</comment>
<organism evidence="11 12">
    <name type="scientific">Desulfobaculum bizertense DSM 18034</name>
    <dbReference type="NCBI Taxonomy" id="1121442"/>
    <lineage>
        <taxon>Bacteria</taxon>
        <taxon>Pseudomonadati</taxon>
        <taxon>Thermodesulfobacteriota</taxon>
        <taxon>Desulfovibrionia</taxon>
        <taxon>Desulfovibrionales</taxon>
        <taxon>Desulfovibrionaceae</taxon>
        <taxon>Desulfobaculum</taxon>
    </lineage>
</organism>
<evidence type="ECO:0000256" key="5">
    <source>
        <dbReference type="ARBA" id="ARBA00022605"/>
    </source>
</evidence>
<dbReference type="GO" id="GO:0000162">
    <property type="term" value="P:L-tryptophan biosynthetic process"/>
    <property type="evidence" value="ECO:0007669"/>
    <property type="project" value="UniProtKB-UniRule"/>
</dbReference>
<dbReference type="Gene3D" id="3.20.20.70">
    <property type="entry name" value="Aldolase class I"/>
    <property type="match status" value="1"/>
</dbReference>
<keyword evidence="5 9" id="KW-0028">Amino-acid biosynthesis</keyword>
<dbReference type="CDD" id="cd00405">
    <property type="entry name" value="PRAI"/>
    <property type="match status" value="1"/>
</dbReference>
<keyword evidence="8 9" id="KW-0413">Isomerase</keyword>
<comment type="similarity">
    <text evidence="9">Belongs to the TrpF family.</text>
</comment>
<name>A0A1T4VJP6_9BACT</name>
<evidence type="ECO:0000256" key="2">
    <source>
        <dbReference type="ARBA" id="ARBA00004664"/>
    </source>
</evidence>
<dbReference type="OrthoDB" id="9796196at2"/>
<dbReference type="HAMAP" id="MF_00135">
    <property type="entry name" value="PRAI"/>
    <property type="match status" value="1"/>
</dbReference>